<evidence type="ECO:0000256" key="5">
    <source>
        <dbReference type="ARBA" id="ARBA00023163"/>
    </source>
</evidence>
<dbReference type="SUPFAM" id="SSF88946">
    <property type="entry name" value="Sigma2 domain of RNA polymerase sigma factors"/>
    <property type="match status" value="1"/>
</dbReference>
<evidence type="ECO:0000259" key="7">
    <source>
        <dbReference type="Pfam" id="PF08281"/>
    </source>
</evidence>
<organism evidence="8 9">
    <name type="scientific">Ideonella lacteola</name>
    <dbReference type="NCBI Taxonomy" id="2984193"/>
    <lineage>
        <taxon>Bacteria</taxon>
        <taxon>Pseudomonadati</taxon>
        <taxon>Pseudomonadota</taxon>
        <taxon>Betaproteobacteria</taxon>
        <taxon>Burkholderiales</taxon>
        <taxon>Sphaerotilaceae</taxon>
        <taxon>Ideonella</taxon>
    </lineage>
</organism>
<evidence type="ECO:0000256" key="1">
    <source>
        <dbReference type="ARBA" id="ARBA00010641"/>
    </source>
</evidence>
<keyword evidence="4" id="KW-0238">DNA-binding</keyword>
<comment type="caution">
    <text evidence="8">The sequence shown here is derived from an EMBL/GenBank/DDBJ whole genome shotgun (WGS) entry which is preliminary data.</text>
</comment>
<dbReference type="InterPro" id="IPR013249">
    <property type="entry name" value="RNA_pol_sigma70_r4_t2"/>
</dbReference>
<dbReference type="SUPFAM" id="SSF88659">
    <property type="entry name" value="Sigma3 and sigma4 domains of RNA polymerase sigma factors"/>
    <property type="match status" value="1"/>
</dbReference>
<keyword evidence="9" id="KW-1185">Reference proteome</keyword>
<keyword evidence="2" id="KW-0805">Transcription regulation</keyword>
<feature type="domain" description="RNA polymerase sigma-70 region 2" evidence="6">
    <location>
        <begin position="25"/>
        <end position="90"/>
    </location>
</feature>
<dbReference type="Pfam" id="PF04542">
    <property type="entry name" value="Sigma70_r2"/>
    <property type="match status" value="1"/>
</dbReference>
<dbReference type="InterPro" id="IPR013325">
    <property type="entry name" value="RNA_pol_sigma_r2"/>
</dbReference>
<dbReference type="EMBL" id="JBBUTG010000002">
    <property type="protein sequence ID" value="MEK8029971.1"/>
    <property type="molecule type" value="Genomic_DNA"/>
</dbReference>
<evidence type="ECO:0000259" key="6">
    <source>
        <dbReference type="Pfam" id="PF04542"/>
    </source>
</evidence>
<keyword evidence="3" id="KW-0731">Sigma factor</keyword>
<dbReference type="InterPro" id="IPR036388">
    <property type="entry name" value="WH-like_DNA-bd_sf"/>
</dbReference>
<evidence type="ECO:0000256" key="3">
    <source>
        <dbReference type="ARBA" id="ARBA00023082"/>
    </source>
</evidence>
<name>A0ABU9BJQ3_9BURK</name>
<dbReference type="Gene3D" id="1.10.10.10">
    <property type="entry name" value="Winged helix-like DNA-binding domain superfamily/Winged helix DNA-binding domain"/>
    <property type="match status" value="1"/>
</dbReference>
<dbReference type="Pfam" id="PF08281">
    <property type="entry name" value="Sigma70_r4_2"/>
    <property type="match status" value="1"/>
</dbReference>
<comment type="similarity">
    <text evidence="1">Belongs to the sigma-70 factor family. ECF subfamily.</text>
</comment>
<dbReference type="PANTHER" id="PTHR43133:SF8">
    <property type="entry name" value="RNA POLYMERASE SIGMA FACTOR HI_1459-RELATED"/>
    <property type="match status" value="1"/>
</dbReference>
<sequence>MQTATASSNTAALGEAPPLIDIDKLFRAHRSHVQAFVSRYVRDTSDAEDVTQVTFMEAARCAHQFSGMSKPSTWLFGIALNMARNHVRQHLNAPATEELDLWADVLVADDADPAAQFERRDRLDKALALVSGMSSDLQHTFRAVLDSGQTYEVAAQELGVPIGTVRSRLSRIRDQLRGLDQRVATGAVLTQ</sequence>
<proteinExistence type="inferred from homology"/>
<protein>
    <submittedName>
        <fullName evidence="8">RNA polymerase sigma factor</fullName>
    </submittedName>
</protein>
<dbReference type="InterPro" id="IPR007627">
    <property type="entry name" value="RNA_pol_sigma70_r2"/>
</dbReference>
<feature type="domain" description="RNA polymerase sigma factor 70 region 4 type 2" evidence="7">
    <location>
        <begin position="133"/>
        <end position="176"/>
    </location>
</feature>
<dbReference type="InterPro" id="IPR039425">
    <property type="entry name" value="RNA_pol_sigma-70-like"/>
</dbReference>
<evidence type="ECO:0000256" key="4">
    <source>
        <dbReference type="ARBA" id="ARBA00023125"/>
    </source>
</evidence>
<evidence type="ECO:0000256" key="2">
    <source>
        <dbReference type="ARBA" id="ARBA00023015"/>
    </source>
</evidence>
<dbReference type="Gene3D" id="1.10.1740.10">
    <property type="match status" value="1"/>
</dbReference>
<gene>
    <name evidence="8" type="ORF">AACH06_03975</name>
</gene>
<dbReference type="RefSeq" id="WP_341424333.1">
    <property type="nucleotide sequence ID" value="NZ_JBBUTG010000002.1"/>
</dbReference>
<dbReference type="InterPro" id="IPR013324">
    <property type="entry name" value="RNA_pol_sigma_r3/r4-like"/>
</dbReference>
<dbReference type="InterPro" id="IPR014284">
    <property type="entry name" value="RNA_pol_sigma-70_dom"/>
</dbReference>
<dbReference type="Proteomes" id="UP001371218">
    <property type="component" value="Unassembled WGS sequence"/>
</dbReference>
<evidence type="ECO:0000313" key="8">
    <source>
        <dbReference type="EMBL" id="MEK8029971.1"/>
    </source>
</evidence>
<dbReference type="NCBIfam" id="TIGR02937">
    <property type="entry name" value="sigma70-ECF"/>
    <property type="match status" value="1"/>
</dbReference>
<keyword evidence="5" id="KW-0804">Transcription</keyword>
<evidence type="ECO:0000313" key="9">
    <source>
        <dbReference type="Proteomes" id="UP001371218"/>
    </source>
</evidence>
<reference evidence="8 9" key="1">
    <citation type="submission" date="2024-04" db="EMBL/GenBank/DDBJ databases">
        <title>Novel species of the genus Ideonella isolated from streams.</title>
        <authorList>
            <person name="Lu H."/>
        </authorList>
    </citation>
    <scope>NUCLEOTIDE SEQUENCE [LARGE SCALE GENOMIC DNA]</scope>
    <source>
        <strain evidence="8 9">DXS29W</strain>
    </source>
</reference>
<accession>A0ABU9BJQ3</accession>
<dbReference type="PANTHER" id="PTHR43133">
    <property type="entry name" value="RNA POLYMERASE ECF-TYPE SIGMA FACTO"/>
    <property type="match status" value="1"/>
</dbReference>